<dbReference type="EMBL" id="AOSK01000127">
    <property type="protein sequence ID" value="EYD73908.1"/>
    <property type="molecule type" value="Genomic_DNA"/>
</dbReference>
<keyword evidence="1" id="KW-0472">Membrane</keyword>
<evidence type="ECO:0000313" key="3">
    <source>
        <dbReference type="Proteomes" id="UP000019666"/>
    </source>
</evidence>
<feature type="transmembrane region" description="Helical" evidence="1">
    <location>
        <begin position="50"/>
        <end position="70"/>
    </location>
</feature>
<sequence>MPASDPRIDTMHRRDVGIAWAFVIGLWFAILFVFWAVWDIAPSGPARTLLMVGGIVVLAFNTAAIMAMLAHYREDRDFMYGLDLKFLDELRNGRR</sequence>
<protein>
    <submittedName>
        <fullName evidence="2">Uncharacterized protein</fullName>
    </submittedName>
</protein>
<keyword evidence="1" id="KW-0812">Transmembrane</keyword>
<accession>A0A017HIB5</accession>
<gene>
    <name evidence="2" type="ORF">Rumeso_04505</name>
</gene>
<evidence type="ECO:0000256" key="1">
    <source>
        <dbReference type="SAM" id="Phobius"/>
    </source>
</evidence>
<name>A0A017HIB5_9RHOB</name>
<dbReference type="Proteomes" id="UP000019666">
    <property type="component" value="Unassembled WGS sequence"/>
</dbReference>
<keyword evidence="1" id="KW-1133">Transmembrane helix</keyword>
<comment type="caution">
    <text evidence="2">The sequence shown here is derived from an EMBL/GenBank/DDBJ whole genome shotgun (WGS) entry which is preliminary data.</text>
</comment>
<dbReference type="AlphaFoldDB" id="A0A017HIB5"/>
<dbReference type="STRING" id="442562.Rumeso_04505"/>
<proteinExistence type="predicted"/>
<reference evidence="2 3" key="1">
    <citation type="submission" date="2013-02" db="EMBL/GenBank/DDBJ databases">
        <authorList>
            <person name="Fiebig A."/>
            <person name="Goeker M."/>
            <person name="Klenk H.-P.P."/>
        </authorList>
    </citation>
    <scope>NUCLEOTIDE SEQUENCE [LARGE SCALE GENOMIC DNA]</scope>
    <source>
        <strain evidence="2 3">DSM 19309</strain>
    </source>
</reference>
<organism evidence="2 3">
    <name type="scientific">Rubellimicrobium mesophilum DSM 19309</name>
    <dbReference type="NCBI Taxonomy" id="442562"/>
    <lineage>
        <taxon>Bacteria</taxon>
        <taxon>Pseudomonadati</taxon>
        <taxon>Pseudomonadota</taxon>
        <taxon>Alphaproteobacteria</taxon>
        <taxon>Rhodobacterales</taxon>
        <taxon>Roseobacteraceae</taxon>
        <taxon>Rubellimicrobium</taxon>
    </lineage>
</organism>
<keyword evidence="3" id="KW-1185">Reference proteome</keyword>
<feature type="transmembrane region" description="Helical" evidence="1">
    <location>
        <begin position="16"/>
        <end position="38"/>
    </location>
</feature>
<evidence type="ECO:0000313" key="2">
    <source>
        <dbReference type="EMBL" id="EYD73908.1"/>
    </source>
</evidence>
<dbReference type="HOGENOM" id="CLU_159904_1_0_5"/>